<dbReference type="PROSITE" id="PS50088">
    <property type="entry name" value="ANK_REPEAT"/>
    <property type="match status" value="12"/>
</dbReference>
<protein>
    <submittedName>
        <fullName evidence="5">Uncharacterized protein</fullName>
    </submittedName>
</protein>
<evidence type="ECO:0000256" key="4">
    <source>
        <dbReference type="SAM" id="Coils"/>
    </source>
</evidence>
<dbReference type="Gene3D" id="1.25.40.20">
    <property type="entry name" value="Ankyrin repeat-containing domain"/>
    <property type="match status" value="7"/>
</dbReference>
<feature type="repeat" description="ANK" evidence="3">
    <location>
        <begin position="1798"/>
        <end position="1830"/>
    </location>
</feature>
<feature type="repeat" description="ANK" evidence="3">
    <location>
        <begin position="973"/>
        <end position="1005"/>
    </location>
</feature>
<evidence type="ECO:0000256" key="2">
    <source>
        <dbReference type="ARBA" id="ARBA00023043"/>
    </source>
</evidence>
<organism evidence="5 6">
    <name type="scientific">Trichogramma brassicae</name>
    <dbReference type="NCBI Taxonomy" id="86971"/>
    <lineage>
        <taxon>Eukaryota</taxon>
        <taxon>Metazoa</taxon>
        <taxon>Ecdysozoa</taxon>
        <taxon>Arthropoda</taxon>
        <taxon>Hexapoda</taxon>
        <taxon>Insecta</taxon>
        <taxon>Pterygota</taxon>
        <taxon>Neoptera</taxon>
        <taxon>Endopterygota</taxon>
        <taxon>Hymenoptera</taxon>
        <taxon>Apocrita</taxon>
        <taxon>Proctotrupomorpha</taxon>
        <taxon>Chalcidoidea</taxon>
        <taxon>Trichogrammatidae</taxon>
        <taxon>Trichogramma</taxon>
    </lineage>
</organism>
<dbReference type="PANTHER" id="PTHR24198:SF165">
    <property type="entry name" value="ANKYRIN REPEAT-CONTAINING PROTEIN-RELATED"/>
    <property type="match status" value="1"/>
</dbReference>
<sequence length="2232" mass="255444">MDDITDTMDYLKKLITLREEINWEIEDERRELLDQLELLLRNWKGQLAELRPFFRPEEIDGLLTRLVFNEIYSTEVPLIDLVIRTGYKDSPKVDEDSEPYLLRTTPVHLAARRCSFKMQFIIPKLFQIYDRFDVSYIDQAGLTHFHVACQYGCEDIVGKFIELGRDVDCLEHRSGESAVDSPLHLALANGHKNVAEMLLRKGAKMNLTNKDGLSPLHIICNNEDNLGLAETFFKISTDIHQPIQINVRDSKGRTPLHLATKHENLDMIGLLLRNGADPNAADMEGIVPLHIICKRHDDDNLGERFFKISNDIQKTVQVDAMDKLGRTPLQWAVASLLPDLVNTLLIRSADVSSFVFPTEDYFGESYTLEWSLKMIVFSTMSIVKSLESKGYEVDQTAALTIMKILAKYGLIDESVNLDECLRTDQEFVRIAKWQMVKPRLSLYDFLQLPSEEAEKLFAMKDYKEFISEISQLCTDSHRAFTTHLCEIVTGRFFRDWALKLFSKKSSWLSKHYCEIFIGQQKIKGLWNICMEATNESTEWLNSMFTSDDESDLNFFVPSDDFDSKDMNQIDKANLKKFKGIRDKFNQTIEEERHELLDQLESLIRNWKGQLTDLRPFLQREEIDGLLIKFMKESYSIFSSIYIIELVIRTGYKDEPELDKDGVPLSLRTTPLHQAARRKCFYVVDRLFKIYNRYDVNYTDESGLTHFHVACRYGCNGVVRKFLELGQTPNCLARESVDPPLHLAVRNFDKETMELLLRSGADASLINKDGLTPLHIICKSFERYDDKLAKLFFEVNEKVNQTVQVHARDKLGRTPLQWAVANLMSDAVDTLLDHVDDLSDFVFPKDLAMKYTLGCTLQMIVFPTMSIVKSLRRKGYNLNQSDALMIMKVFANYGLIDDSVDVVECLRNDKKFAKMAKKQLVTSSMSLFDVNYTDESGLTHFHVACQHHCNDVVKKFLELGLNPNCPEQTSDTSTVDSPLHLSLTWANEVAVELLLRNGADPNMTNSEGSTPSHVIGHGQLNDEVAELFFKINDELRQTVHVNGRDKRGQTPLHSAARSGNKEGTELLLRRGANPNWADTNGSTPLHVICETDEVDCDSLEHVQKVFEICDEQRQPVRVDAQDRLGRTPLHVALARDKQKVAELLLARGADRNLATKDGSTPLHIICMRDRDDYNLVKMFFEIADDDQQLVNVDARDKLGRTPLQWAVANLLSDVVDVIMDYMADLSNFTFPTEDYFAEKYTLDCISLQKVVFRTMYILEWLDGKGYNLDQTAALTVMKTFAKHGLIDEPVDINECLRNDEEFAKIAKNQMVSPSLSLYDFLQLPHKEAEKIFLLEDYEEFTREISHLCDESHKTYIRYLCETVTRGFFRQAALKFFSEKNSWLPESCFENVIGQLTITILWKVCMEASNEDTQWLASICDELRQPVEVNARNSIGQTALHLAVYGGYEKLTRFLLNKGADPNLASTDGSTPLHIICKRDDSDKFVKVLIETKKHHLVQFDARDVVGRTPLQWAVANLLSDTVDVLLHHGANVSGFVFPKDLAVKYSLDCTLQMIVFRTMSIVKSLSKKGYDLDQNAALTIMKTFAKHGLIDDTVDIDELLRNDVEFALRARNQLVSPSLSVYDFLQLPPVKAEKLFTVEQYEYFTSEILSRSSDESHRAYIRYLCETVTRGFFRDWALKMISKKSPWIPKQYREMFIGQLKIKGLWDICMAAADENTQCYRRYKQVFVASPHHCGALRGRTQTPRHRDRSVSNIRQVRRELHQRVRIDAFSRGLRGRLRRRRREISRGRPESELRLAETGDSPLHLALAGSHRRVVRSLVTRGADPNLANKDGSTPLHVICKSHRDDGSLEMFFEINGDRNQTVRVDAQDEQGQTPLHLALLRGNKNTVESLLRKGADPNLATAAGLTALHIHCNRVDDDEFAETILETSRDMDRTLRVDARDASGNTPLQTAVARGHEKMIGFLLRNGADPNLADAEGSTPLHNICRRDDVDDMMEIFFRINEELDKPVRVDARDNLGRTPLQWAVANLKTNLFESLLNHDADLSSFVFPTENYFAERYTLDCEIQLVALPAMYIVKTLERKGYALDVAAVVTVMKTFVGHGLVGRPPTDLDERWYNDVMFARIAKKHKVSAHLSLYDFVRLTPDKAEKLFIAIEDYEEFAYGFRLLPMGPYKACIEHVCRTVSRGFFRRWAMEFFMTMTRHRLPILCCDMIVEQLANEDLLRIGLAIAGQS</sequence>
<feature type="repeat" description="ANK" evidence="3">
    <location>
        <begin position="1871"/>
        <end position="1903"/>
    </location>
</feature>
<feature type="repeat" description="ANK" evidence="3">
    <location>
        <begin position="735"/>
        <end position="767"/>
    </location>
</feature>
<proteinExistence type="predicted"/>
<evidence type="ECO:0000256" key="1">
    <source>
        <dbReference type="ARBA" id="ARBA00022737"/>
    </source>
</evidence>
<feature type="repeat" description="ANK" evidence="3">
    <location>
        <begin position="1504"/>
        <end position="1532"/>
    </location>
</feature>
<dbReference type="InterPro" id="IPR002110">
    <property type="entry name" value="Ankyrin_rpt"/>
</dbReference>
<feature type="repeat" description="ANK" evidence="3">
    <location>
        <begin position="1046"/>
        <end position="1078"/>
    </location>
</feature>
<dbReference type="PROSITE" id="PS50297">
    <property type="entry name" value="ANK_REP_REGION"/>
    <property type="match status" value="12"/>
</dbReference>
<accession>A0A6H5HVX6</accession>
<feature type="repeat" description="ANK" evidence="3">
    <location>
        <begin position="1123"/>
        <end position="1155"/>
    </location>
</feature>
<dbReference type="PANTHER" id="PTHR24198">
    <property type="entry name" value="ANKYRIN REPEAT AND PROTEIN KINASE DOMAIN-CONTAINING PROTEIN"/>
    <property type="match status" value="1"/>
</dbReference>
<dbReference type="SMART" id="SM00248">
    <property type="entry name" value="ANK"/>
    <property type="match status" value="27"/>
</dbReference>
<dbReference type="SUPFAM" id="SSF48403">
    <property type="entry name" value="Ankyrin repeat"/>
    <property type="match status" value="5"/>
</dbReference>
<evidence type="ECO:0000256" key="3">
    <source>
        <dbReference type="PROSITE-ProRule" id="PRU00023"/>
    </source>
</evidence>
<feature type="repeat" description="ANK" evidence="3">
    <location>
        <begin position="1433"/>
        <end position="1465"/>
    </location>
</feature>
<feature type="repeat" description="ANK" evidence="3">
    <location>
        <begin position="251"/>
        <end position="283"/>
    </location>
</feature>
<dbReference type="Pfam" id="PF12796">
    <property type="entry name" value="Ank_2"/>
    <property type="match status" value="7"/>
</dbReference>
<dbReference type="InterPro" id="IPR036770">
    <property type="entry name" value="Ankyrin_rpt-contain_sf"/>
</dbReference>
<keyword evidence="4" id="KW-0175">Coiled coil</keyword>
<keyword evidence="1" id="KW-0677">Repeat</keyword>
<gene>
    <name evidence="5" type="ORF">TBRA_LOCUS1201</name>
</gene>
<dbReference type="OrthoDB" id="6593077at2759"/>
<feature type="repeat" description="ANK" evidence="3">
    <location>
        <begin position="1466"/>
        <end position="1489"/>
    </location>
</feature>
<evidence type="ECO:0000313" key="6">
    <source>
        <dbReference type="Proteomes" id="UP000479190"/>
    </source>
</evidence>
<feature type="coiled-coil region" evidence="4">
    <location>
        <begin position="11"/>
        <end position="42"/>
    </location>
</feature>
<feature type="repeat" description="ANK" evidence="3">
    <location>
        <begin position="1944"/>
        <end position="1976"/>
    </location>
</feature>
<keyword evidence="2 3" id="KW-0040">ANK repeat</keyword>
<keyword evidence="6" id="KW-1185">Reference proteome</keyword>
<name>A0A6H5HVX6_9HYME</name>
<dbReference type="PRINTS" id="PR01415">
    <property type="entry name" value="ANKYRIN"/>
</dbReference>
<evidence type="ECO:0000313" key="5">
    <source>
        <dbReference type="EMBL" id="CAB0029121.1"/>
    </source>
</evidence>
<feature type="repeat" description="ANK" evidence="3">
    <location>
        <begin position="178"/>
        <end position="210"/>
    </location>
</feature>
<reference evidence="5 6" key="1">
    <citation type="submission" date="2020-02" db="EMBL/GenBank/DDBJ databases">
        <authorList>
            <person name="Ferguson B K."/>
        </authorList>
    </citation>
    <scope>NUCLEOTIDE SEQUENCE [LARGE SCALE GENOMIC DNA]</scope>
</reference>
<dbReference type="Proteomes" id="UP000479190">
    <property type="component" value="Unassembled WGS sequence"/>
</dbReference>
<dbReference type="EMBL" id="CADCXV010000258">
    <property type="protein sequence ID" value="CAB0029121.1"/>
    <property type="molecule type" value="Genomic_DNA"/>
</dbReference>